<dbReference type="PROSITE" id="PS51257">
    <property type="entry name" value="PROKAR_LIPOPROTEIN"/>
    <property type="match status" value="1"/>
</dbReference>
<dbReference type="SUPFAM" id="SSF101898">
    <property type="entry name" value="NHL repeat"/>
    <property type="match status" value="1"/>
</dbReference>
<dbReference type="InterPro" id="IPR011042">
    <property type="entry name" value="6-blade_b-propeller_TolB-like"/>
</dbReference>
<dbReference type="Pfam" id="PF01436">
    <property type="entry name" value="NHL"/>
    <property type="match status" value="2"/>
</dbReference>
<evidence type="ECO:0000256" key="1">
    <source>
        <dbReference type="ARBA" id="ARBA00022737"/>
    </source>
</evidence>
<dbReference type="SUPFAM" id="SSF63829">
    <property type="entry name" value="Calcium-dependent phosphotriesterase"/>
    <property type="match status" value="1"/>
</dbReference>
<reference evidence="2" key="1">
    <citation type="submission" date="2009-10" db="EMBL/GenBank/DDBJ databases">
        <title>Diversity of trophic interactions inside an arsenic-rich microbial ecosystem.</title>
        <authorList>
            <person name="Bertin P.N."/>
            <person name="Heinrich-Salmeron A."/>
            <person name="Pelletier E."/>
            <person name="Goulhen-Chollet F."/>
            <person name="Arsene-Ploetze F."/>
            <person name="Gallien S."/>
            <person name="Calteau A."/>
            <person name="Vallenet D."/>
            <person name="Casiot C."/>
            <person name="Chane-Woon-Ming B."/>
            <person name="Giloteaux L."/>
            <person name="Barakat M."/>
            <person name="Bonnefoy V."/>
            <person name="Bruneel O."/>
            <person name="Chandler M."/>
            <person name="Cleiss J."/>
            <person name="Duran R."/>
            <person name="Elbaz-Poulichet F."/>
            <person name="Fonknechten N."/>
            <person name="Lauga B."/>
            <person name="Mornico D."/>
            <person name="Ortet P."/>
            <person name="Schaeffer C."/>
            <person name="Siguier P."/>
            <person name="Alexander Thil Smith A."/>
            <person name="Van Dorsselaer A."/>
            <person name="Weissenbach J."/>
            <person name="Medigue C."/>
            <person name="Le Paslier D."/>
        </authorList>
    </citation>
    <scope>NUCLEOTIDE SEQUENCE</scope>
</reference>
<dbReference type="Gene3D" id="2.120.10.30">
    <property type="entry name" value="TolB, C-terminal domain"/>
    <property type="match status" value="4"/>
</dbReference>
<organism evidence="2">
    <name type="scientific">mine drainage metagenome</name>
    <dbReference type="NCBI Taxonomy" id="410659"/>
    <lineage>
        <taxon>unclassified sequences</taxon>
        <taxon>metagenomes</taxon>
        <taxon>ecological metagenomes</taxon>
    </lineage>
</organism>
<sequence>MRRVPLRLAARLFGAALVTMVGCSGTAHLASHVVPQRAPSGVMVRITIPKKSASGRGAQYVSPATTQMTIDIEQGGVAVSGYPQTIGLTPTSTGCTSTLANTLCQLSLALAPGAYTATISLLDASNNALSSAQSVPFTVVAGTNNTIPIVLGGIPHAIDLTPMSAPNSIGPSGLEVLGMQSIAVAAYATDADDNIIVGPGAPTISASVSSVSSGSGISVSSPSSTAPNTLAISSSGYGTATLTVVATPSNGSAIQTQVPVTTGYYVTTIAGSGTTGFADGTGSAAMFRTYDAIAYDSANGDLYVADTYNCSIRQVTTAGVVTTIAGANPASCGFVDGTGSAAKFNGPEGIAYDSANGDLYIADSGNCAIRQVTTAGVVTTIAGAHPASCGFVDGTGSAAKFGYPYGIAYDSANGNLYVAELTNSAIRQVTTGGVVTTIAGANPATPGFADGTGSAAKFYEPRGIAYDSTDGDLYVADTYNCSIRQVTTAGVVTTIAGAGPTKCGFANGTGSAAEFHTPYDVTYDPNDGDLYVADSLNCAFRQVTTAGIVTTIAGDLGSCAMTNGVNGLMSYVSSATFDQGDGLLYVADYGAIRSIQF</sequence>
<evidence type="ECO:0000313" key="2">
    <source>
        <dbReference type="EMBL" id="CBH75166.1"/>
    </source>
</evidence>
<dbReference type="InterPro" id="IPR001258">
    <property type="entry name" value="NHL_repeat"/>
</dbReference>
<comment type="caution">
    <text evidence="2">The sequence shown here is derived from an EMBL/GenBank/DDBJ whole genome shotgun (WGS) entry which is preliminary data.</text>
</comment>
<dbReference type="AlphaFoldDB" id="E6PFD0"/>
<proteinExistence type="predicted"/>
<accession>E6PFD0</accession>
<name>E6PFD0_9ZZZZ</name>
<dbReference type="PANTHER" id="PTHR13833">
    <property type="match status" value="1"/>
</dbReference>
<gene>
    <name evidence="2" type="ORF">CARN1_0341</name>
</gene>
<protein>
    <submittedName>
        <fullName evidence="2">Uncharacterized protein</fullName>
    </submittedName>
</protein>
<keyword evidence="1" id="KW-0677">Repeat</keyword>
<dbReference type="EMBL" id="CABL01000005">
    <property type="protein sequence ID" value="CBH75166.1"/>
    <property type="molecule type" value="Genomic_DNA"/>
</dbReference>
<dbReference type="PANTHER" id="PTHR13833:SF71">
    <property type="entry name" value="NHL DOMAIN-CONTAINING PROTEIN"/>
    <property type="match status" value="1"/>
</dbReference>